<sequence length="719" mass="80103">MLARWSRAVRTPGTCRCMSCLSNGSAVATRGGAIGLRGSWALGTPTSTFVYTAVFAAGLAFDAKAKRNRNGQWDAAFAHLREELGQSHIQEQGNRTKSAATENAECEENVSFGEGNFIPIEELFKNGVDWDRVYRVSGMELDDGVLDDGVVLPKRQHDIHLDLGHLSESLWHLLPYDSRLPSAPVLEWSANTGRDMIRHHLPPQSLWAPEHMRWTAIRKRQHWKKLAIQELSVGMLIYTLLGRTNATRLNADSLTSLSPLIDKAAQHDDGQRQNLRQNILESLENLYTLPAEASSEQVARAKSPATNLAVPQYHQDSDGDFISICKQMNIAIKNIITQDYFDDCETALATSKICHNLLVSTAAPDLQTFNMLLIGFGRWKQTDLVDAVIAALDACKIRPNEITCSAVLNHYIQNDRPDRFSKFVAKMRGVGNALMMARSDIVINEKGQDRLVRVNEKKIYQKVYPTPMVFNTLMLGVLRFAGFERAMEVYYDMKDDGWGMDVLGLGHFLEDCIRRADWNGGLYVWEEINGIKSRVKPAHMAKAYAQMLSLCSVTGKTVAFNSVLNDLVRRGFDRKRILQSALGTTQLSQERIDTVAPAWTADNVLIAVSDYLQGSKNAGQDERPSTPDTPEEAIGTAFDYRLAPDHEASGPKQIPVKDADEAWAVWMQHELGEPVGQTSSKDEAPEQPARARRTRKKRTSAELPTESKGDPFDGYASGL</sequence>
<evidence type="ECO:0008006" key="4">
    <source>
        <dbReference type="Google" id="ProtNLM"/>
    </source>
</evidence>
<dbReference type="InterPro" id="IPR050667">
    <property type="entry name" value="PPR-containing_protein"/>
</dbReference>
<dbReference type="EMBL" id="MU005576">
    <property type="protein sequence ID" value="KAF2686549.1"/>
    <property type="molecule type" value="Genomic_DNA"/>
</dbReference>
<organism evidence="2 3">
    <name type="scientific">Lentithecium fluviatile CBS 122367</name>
    <dbReference type="NCBI Taxonomy" id="1168545"/>
    <lineage>
        <taxon>Eukaryota</taxon>
        <taxon>Fungi</taxon>
        <taxon>Dikarya</taxon>
        <taxon>Ascomycota</taxon>
        <taxon>Pezizomycotina</taxon>
        <taxon>Dothideomycetes</taxon>
        <taxon>Pleosporomycetidae</taxon>
        <taxon>Pleosporales</taxon>
        <taxon>Massarineae</taxon>
        <taxon>Lentitheciaceae</taxon>
        <taxon>Lentithecium</taxon>
    </lineage>
</organism>
<protein>
    <recommendedName>
        <fullName evidence="4">Pentatricopeptide repeat protein</fullName>
    </recommendedName>
</protein>
<proteinExistence type="predicted"/>
<dbReference type="PANTHER" id="PTHR47939">
    <property type="entry name" value="MEMBRANE-ASSOCIATED SALT-INDUCIBLE PROTEIN-LIKE"/>
    <property type="match status" value="1"/>
</dbReference>
<name>A0A6G1J8U0_9PLEO</name>
<evidence type="ECO:0000256" key="1">
    <source>
        <dbReference type="SAM" id="MobiDB-lite"/>
    </source>
</evidence>
<evidence type="ECO:0000313" key="3">
    <source>
        <dbReference type="Proteomes" id="UP000799291"/>
    </source>
</evidence>
<evidence type="ECO:0000313" key="2">
    <source>
        <dbReference type="EMBL" id="KAF2686549.1"/>
    </source>
</evidence>
<gene>
    <name evidence="2" type="ORF">K458DRAFT_476411</name>
</gene>
<accession>A0A6G1J8U0</accession>
<dbReference type="Proteomes" id="UP000799291">
    <property type="component" value="Unassembled WGS sequence"/>
</dbReference>
<dbReference type="AlphaFoldDB" id="A0A6G1J8U0"/>
<dbReference type="InterPro" id="IPR011990">
    <property type="entry name" value="TPR-like_helical_dom_sf"/>
</dbReference>
<dbReference type="Gene3D" id="1.25.40.10">
    <property type="entry name" value="Tetratricopeptide repeat domain"/>
    <property type="match status" value="2"/>
</dbReference>
<keyword evidence="3" id="KW-1185">Reference proteome</keyword>
<reference evidence="2" key="1">
    <citation type="journal article" date="2020" name="Stud. Mycol.">
        <title>101 Dothideomycetes genomes: a test case for predicting lifestyles and emergence of pathogens.</title>
        <authorList>
            <person name="Haridas S."/>
            <person name="Albert R."/>
            <person name="Binder M."/>
            <person name="Bloem J."/>
            <person name="Labutti K."/>
            <person name="Salamov A."/>
            <person name="Andreopoulos B."/>
            <person name="Baker S."/>
            <person name="Barry K."/>
            <person name="Bills G."/>
            <person name="Bluhm B."/>
            <person name="Cannon C."/>
            <person name="Castanera R."/>
            <person name="Culley D."/>
            <person name="Daum C."/>
            <person name="Ezra D."/>
            <person name="Gonzalez J."/>
            <person name="Henrissat B."/>
            <person name="Kuo A."/>
            <person name="Liang C."/>
            <person name="Lipzen A."/>
            <person name="Lutzoni F."/>
            <person name="Magnuson J."/>
            <person name="Mondo S."/>
            <person name="Nolan M."/>
            <person name="Ohm R."/>
            <person name="Pangilinan J."/>
            <person name="Park H.-J."/>
            <person name="Ramirez L."/>
            <person name="Alfaro M."/>
            <person name="Sun H."/>
            <person name="Tritt A."/>
            <person name="Yoshinaga Y."/>
            <person name="Zwiers L.-H."/>
            <person name="Turgeon B."/>
            <person name="Goodwin S."/>
            <person name="Spatafora J."/>
            <person name="Crous P."/>
            <person name="Grigoriev I."/>
        </authorList>
    </citation>
    <scope>NUCLEOTIDE SEQUENCE</scope>
    <source>
        <strain evidence="2">CBS 122367</strain>
    </source>
</reference>
<feature type="region of interest" description="Disordered" evidence="1">
    <location>
        <begin position="669"/>
        <end position="719"/>
    </location>
</feature>
<dbReference type="PANTHER" id="PTHR47939:SF1">
    <property type="entry name" value="OS04G0684500 PROTEIN"/>
    <property type="match status" value="1"/>
</dbReference>
<dbReference type="OrthoDB" id="185373at2759"/>